<accession>A0A0C3GUU6</accession>
<dbReference type="InterPro" id="IPR055530">
    <property type="entry name" value="DUF7104"/>
</dbReference>
<feature type="domain" description="Heterokaryon incompatibility" evidence="1">
    <location>
        <begin position="1"/>
        <end position="67"/>
    </location>
</feature>
<reference evidence="2 3" key="1">
    <citation type="submission" date="2014-04" db="EMBL/GenBank/DDBJ databases">
        <authorList>
            <consortium name="DOE Joint Genome Institute"/>
            <person name="Kuo A."/>
            <person name="Martino E."/>
            <person name="Perotto S."/>
            <person name="Kohler A."/>
            <person name="Nagy L.G."/>
            <person name="Floudas D."/>
            <person name="Copeland A."/>
            <person name="Barry K.W."/>
            <person name="Cichocki N."/>
            <person name="Veneault-Fourrey C."/>
            <person name="LaButti K."/>
            <person name="Lindquist E.A."/>
            <person name="Lipzen A."/>
            <person name="Lundell T."/>
            <person name="Morin E."/>
            <person name="Murat C."/>
            <person name="Sun H."/>
            <person name="Tunlid A."/>
            <person name="Henrissat B."/>
            <person name="Grigoriev I.V."/>
            <person name="Hibbett D.S."/>
            <person name="Martin F."/>
            <person name="Nordberg H.P."/>
            <person name="Cantor M.N."/>
            <person name="Hua S.X."/>
        </authorList>
    </citation>
    <scope>NUCLEOTIDE SEQUENCE [LARGE SCALE GENOMIC DNA]</scope>
    <source>
        <strain evidence="2 3">Zn</strain>
    </source>
</reference>
<dbReference type="PANTHER" id="PTHR24148:SF78">
    <property type="entry name" value="HETEROKARYON INCOMPATIBILITY DOMAIN-CONTAINING PROTEIN"/>
    <property type="match status" value="1"/>
</dbReference>
<evidence type="ECO:0000259" key="1">
    <source>
        <dbReference type="Pfam" id="PF06985"/>
    </source>
</evidence>
<reference evidence="3" key="2">
    <citation type="submission" date="2015-01" db="EMBL/GenBank/DDBJ databases">
        <title>Evolutionary Origins and Diversification of the Mycorrhizal Mutualists.</title>
        <authorList>
            <consortium name="DOE Joint Genome Institute"/>
            <consortium name="Mycorrhizal Genomics Consortium"/>
            <person name="Kohler A."/>
            <person name="Kuo A."/>
            <person name="Nagy L.G."/>
            <person name="Floudas D."/>
            <person name="Copeland A."/>
            <person name="Barry K.W."/>
            <person name="Cichocki N."/>
            <person name="Veneault-Fourrey C."/>
            <person name="LaButti K."/>
            <person name="Lindquist E.A."/>
            <person name="Lipzen A."/>
            <person name="Lundell T."/>
            <person name="Morin E."/>
            <person name="Murat C."/>
            <person name="Riley R."/>
            <person name="Ohm R."/>
            <person name="Sun H."/>
            <person name="Tunlid A."/>
            <person name="Henrissat B."/>
            <person name="Grigoriev I.V."/>
            <person name="Hibbett D.S."/>
            <person name="Martin F."/>
        </authorList>
    </citation>
    <scope>NUCLEOTIDE SEQUENCE [LARGE SCALE GENOMIC DNA]</scope>
    <source>
        <strain evidence="3">Zn</strain>
    </source>
</reference>
<dbReference type="Gene3D" id="1.20.5.340">
    <property type="match status" value="5"/>
</dbReference>
<dbReference type="InterPro" id="IPR011990">
    <property type="entry name" value="TPR-like_helical_dom_sf"/>
</dbReference>
<sequence length="841" mass="95081">MAKIYGQANRVIVYLGEAADDSDQALEDIRVAAEDDSVNSSNNRQRQSAIFKLLERPWFRRIWVLQEVAAARRILIMCGSVEMSGYAFCSGLNKLQLSYDAYPGLQSLTRSATYLIRGAIFRPKYGRKPPGRLSLGELIDMYHTREATERHDKVYALLGMSSDDPSGAVLSPNYTLPWKELLQGLVKYILSKEVSVVTWNEMEIAVIKSKGYILGRVLTVEADNARYDRQHVKIAFNNTPSSLEYGREFGDRWTLKASAKSIQQGDFICLLQEASKPTIIRAFKDHFAVIIMAVTFQQSKRAESDRQTPLSWNNDFTRDLLLVWDWEKSAGLQGRAGYESSVEINTLVPEYLETASNKVARLRNMALALGDSKQHEEAEMRVREAIESCGGAFEKDNLHMLAGIDSLALECKNQGEWERAERLFLQVIRIRKCVQGFDHKDTLNSIANLASTYIYQHNLWTGRQGMMASLTDRIRDNVQITEEDVAQVAQWFDERMIVLLLDLKRDNFPVNEVVVKAAARNKSGDRVMKILLEQRGDEIKITEEIVKVAAENGQSDGRVMKVLLDQRGDEIKITEEIVKAAAKNEASGDRAMKILLKQRGDEVKITEEIVKAAAENWESGGRVVKVLLEQRGYEIKITEEIVKAAANNKAGGDRVMKVLLDQRGDEIKITEEIVKAAARNEWRGEWLMNLLLGRHGDEVKITEDVVMAAVRNKWSGKWLNLLLGRRGDKLKITEELVKVVARSGRSKDVALLLDRRGDEVQITEDVVMAAARNEWSGDWLMNLLLGRRGDEVEITEELIKVVARSGRSKDMALLLSRRREGVKITEDIVKAAVESKQDPRK</sequence>
<dbReference type="SUPFAM" id="SSF48452">
    <property type="entry name" value="TPR-like"/>
    <property type="match status" value="1"/>
</dbReference>
<dbReference type="Proteomes" id="UP000054321">
    <property type="component" value="Unassembled WGS sequence"/>
</dbReference>
<dbReference type="EMBL" id="KN832878">
    <property type="protein sequence ID" value="KIM99850.1"/>
    <property type="molecule type" value="Genomic_DNA"/>
</dbReference>
<protein>
    <recommendedName>
        <fullName evidence="1">Heterokaryon incompatibility domain-containing protein</fullName>
    </recommendedName>
</protein>
<dbReference type="InParanoid" id="A0A0C3GUU6"/>
<keyword evidence="3" id="KW-1185">Reference proteome</keyword>
<dbReference type="HOGENOM" id="CLU_004184_9_2_1"/>
<dbReference type="OrthoDB" id="194358at2759"/>
<dbReference type="Pfam" id="PF23397">
    <property type="entry name" value="DUF7104"/>
    <property type="match status" value="11"/>
</dbReference>
<dbReference type="Pfam" id="PF06985">
    <property type="entry name" value="HET"/>
    <property type="match status" value="1"/>
</dbReference>
<proteinExistence type="predicted"/>
<organism evidence="2 3">
    <name type="scientific">Oidiodendron maius (strain Zn)</name>
    <dbReference type="NCBI Taxonomy" id="913774"/>
    <lineage>
        <taxon>Eukaryota</taxon>
        <taxon>Fungi</taxon>
        <taxon>Dikarya</taxon>
        <taxon>Ascomycota</taxon>
        <taxon>Pezizomycotina</taxon>
        <taxon>Leotiomycetes</taxon>
        <taxon>Leotiomycetes incertae sedis</taxon>
        <taxon>Myxotrichaceae</taxon>
        <taxon>Oidiodendron</taxon>
    </lineage>
</organism>
<dbReference type="InterPro" id="IPR052895">
    <property type="entry name" value="HetReg/Transcr_Mod"/>
</dbReference>
<gene>
    <name evidence="2" type="ORF">OIDMADRAFT_125975</name>
</gene>
<dbReference type="STRING" id="913774.A0A0C3GUU6"/>
<evidence type="ECO:0000313" key="3">
    <source>
        <dbReference type="Proteomes" id="UP000054321"/>
    </source>
</evidence>
<dbReference type="PANTHER" id="PTHR24148">
    <property type="entry name" value="ANKYRIN REPEAT DOMAIN-CONTAINING PROTEIN 39 HOMOLOG-RELATED"/>
    <property type="match status" value="1"/>
</dbReference>
<name>A0A0C3GUU6_OIDMZ</name>
<dbReference type="InterPro" id="IPR010730">
    <property type="entry name" value="HET"/>
</dbReference>
<dbReference type="AlphaFoldDB" id="A0A0C3GUU6"/>
<evidence type="ECO:0000313" key="2">
    <source>
        <dbReference type="EMBL" id="KIM99850.1"/>
    </source>
</evidence>
<dbReference type="Gene3D" id="1.25.40.10">
    <property type="entry name" value="Tetratricopeptide repeat domain"/>
    <property type="match status" value="1"/>
</dbReference>